<accession>A0A0P6SNQ0</accession>
<keyword evidence="2" id="KW-0808">Transferase</keyword>
<dbReference type="STRING" id="119224.AKK44_01400"/>
<dbReference type="RefSeq" id="WP_054278188.1">
    <property type="nucleotide sequence ID" value="NZ_LHQM01000005.1"/>
</dbReference>
<dbReference type="PANTHER" id="PTHR39173">
    <property type="entry name" value="ACETYLTRANSFERASE"/>
    <property type="match status" value="1"/>
</dbReference>
<proteinExistence type="predicted"/>
<name>A0A0P6SNQ0_9STRE</name>
<comment type="caution">
    <text evidence="2">The sequence shown here is derived from an EMBL/GenBank/DDBJ whole genome shotgun (WGS) entry which is preliminary data.</text>
</comment>
<dbReference type="PATRIC" id="fig|119224.3.peg.1407"/>
<dbReference type="SUPFAM" id="SSF55729">
    <property type="entry name" value="Acyl-CoA N-acyltransferases (Nat)"/>
    <property type="match status" value="1"/>
</dbReference>
<dbReference type="PANTHER" id="PTHR39173:SF1">
    <property type="entry name" value="ACETYLTRANSFERASE"/>
    <property type="match status" value="1"/>
</dbReference>
<dbReference type="GO" id="GO:0016747">
    <property type="term" value="F:acyltransferase activity, transferring groups other than amino-acyl groups"/>
    <property type="evidence" value="ECO:0007669"/>
    <property type="project" value="InterPro"/>
</dbReference>
<keyword evidence="3" id="KW-1185">Reference proteome</keyword>
<gene>
    <name evidence="2" type="ORF">AKK44_01400</name>
</gene>
<dbReference type="PROSITE" id="PS51186">
    <property type="entry name" value="GNAT"/>
    <property type="match status" value="1"/>
</dbReference>
<dbReference type="AlphaFoldDB" id="A0A0P6SNQ0"/>
<feature type="domain" description="N-acetyltransferase" evidence="1">
    <location>
        <begin position="1"/>
        <end position="164"/>
    </location>
</feature>
<dbReference type="CDD" id="cd04301">
    <property type="entry name" value="NAT_SF"/>
    <property type="match status" value="1"/>
</dbReference>
<dbReference type="InterPro" id="IPR016181">
    <property type="entry name" value="Acyl_CoA_acyltransferase"/>
</dbReference>
<dbReference type="Proteomes" id="UP000049578">
    <property type="component" value="Unassembled WGS sequence"/>
</dbReference>
<dbReference type="Gene3D" id="3.40.630.30">
    <property type="match status" value="1"/>
</dbReference>
<sequence length="164" mass="18334">MRIRRPLPQDEAAVMAMIEEFLAHDSKTDGLWNFQAGQMTYMEWLDANRVQEMGLAKELTPAIQCVAFDDDQQALGFLSLRLRLTDSLLQKGGHIGYSVRPTKRGQGLAKEMLKQALALAKTKNIHKALVTCDQTNLASRSVILANGGILEDVRGGCERYWIET</sequence>
<evidence type="ECO:0000313" key="2">
    <source>
        <dbReference type="EMBL" id="KPJ23063.1"/>
    </source>
</evidence>
<organism evidence="2 3">
    <name type="scientific">Streptococcus phocae</name>
    <dbReference type="NCBI Taxonomy" id="119224"/>
    <lineage>
        <taxon>Bacteria</taxon>
        <taxon>Bacillati</taxon>
        <taxon>Bacillota</taxon>
        <taxon>Bacilli</taxon>
        <taxon>Lactobacillales</taxon>
        <taxon>Streptococcaceae</taxon>
        <taxon>Streptococcus</taxon>
    </lineage>
</organism>
<reference evidence="2 3" key="1">
    <citation type="submission" date="2015-08" db="EMBL/GenBank/DDBJ databases">
        <title>Genome sequence of Streptococcus phocae subsp. phocae ATCC 51973T isolated from liver specimen obtained from seal.</title>
        <authorList>
            <person name="Avendano-Herrera R."/>
        </authorList>
    </citation>
    <scope>NUCLEOTIDE SEQUENCE [LARGE SCALE GENOMIC DNA]</scope>
    <source>
        <strain evidence="2 3">ATCC 51973</strain>
    </source>
</reference>
<dbReference type="Pfam" id="PF13302">
    <property type="entry name" value="Acetyltransf_3"/>
    <property type="match status" value="1"/>
</dbReference>
<dbReference type="EMBL" id="LHQM01000005">
    <property type="protein sequence ID" value="KPJ23063.1"/>
    <property type="molecule type" value="Genomic_DNA"/>
</dbReference>
<evidence type="ECO:0000259" key="1">
    <source>
        <dbReference type="PROSITE" id="PS51186"/>
    </source>
</evidence>
<protein>
    <submittedName>
        <fullName evidence="2">GNAT family acetyltransferase</fullName>
    </submittedName>
</protein>
<evidence type="ECO:0000313" key="3">
    <source>
        <dbReference type="Proteomes" id="UP000049578"/>
    </source>
</evidence>
<dbReference type="InterPro" id="IPR000182">
    <property type="entry name" value="GNAT_dom"/>
</dbReference>